<dbReference type="InterPro" id="IPR011701">
    <property type="entry name" value="MFS"/>
</dbReference>
<evidence type="ECO:0000256" key="7">
    <source>
        <dbReference type="SAM" id="Phobius"/>
    </source>
</evidence>
<dbReference type="InterPro" id="IPR036259">
    <property type="entry name" value="MFS_trans_sf"/>
</dbReference>
<dbReference type="GO" id="GO:0005886">
    <property type="term" value="C:plasma membrane"/>
    <property type="evidence" value="ECO:0007669"/>
    <property type="project" value="UniProtKB-SubCell"/>
</dbReference>
<evidence type="ECO:0000256" key="5">
    <source>
        <dbReference type="ARBA" id="ARBA00023136"/>
    </source>
</evidence>
<evidence type="ECO:0000313" key="9">
    <source>
        <dbReference type="Proteomes" id="UP000184501"/>
    </source>
</evidence>
<protein>
    <submittedName>
        <fullName evidence="8">Major Facilitator Superfamily protein</fullName>
    </submittedName>
</protein>
<keyword evidence="2" id="KW-1003">Cell membrane</keyword>
<feature type="transmembrane region" description="Helical" evidence="7">
    <location>
        <begin position="71"/>
        <end position="94"/>
    </location>
</feature>
<evidence type="ECO:0000256" key="3">
    <source>
        <dbReference type="ARBA" id="ARBA00022692"/>
    </source>
</evidence>
<keyword evidence="5 7" id="KW-0472">Membrane</keyword>
<keyword evidence="4 7" id="KW-1133">Transmembrane helix</keyword>
<evidence type="ECO:0000256" key="6">
    <source>
        <dbReference type="SAM" id="MobiDB-lite"/>
    </source>
</evidence>
<dbReference type="RefSeq" id="WP_073483235.1">
    <property type="nucleotide sequence ID" value="NZ_FQVN01000004.1"/>
</dbReference>
<proteinExistence type="predicted"/>
<feature type="transmembrane region" description="Helical" evidence="7">
    <location>
        <begin position="12"/>
        <end position="32"/>
    </location>
</feature>
<name>A0A1M5D3V6_STRHI</name>
<feature type="region of interest" description="Disordered" evidence="6">
    <location>
        <begin position="118"/>
        <end position="156"/>
    </location>
</feature>
<dbReference type="Proteomes" id="UP000184501">
    <property type="component" value="Unassembled WGS sequence"/>
</dbReference>
<dbReference type="EMBL" id="FQVN01000004">
    <property type="protein sequence ID" value="SHF61547.1"/>
    <property type="molecule type" value="Genomic_DNA"/>
</dbReference>
<keyword evidence="3 7" id="KW-0812">Transmembrane</keyword>
<dbReference type="Gene3D" id="1.20.1250.20">
    <property type="entry name" value="MFS general substrate transporter like domains"/>
    <property type="match status" value="1"/>
</dbReference>
<dbReference type="OrthoDB" id="4202875at2"/>
<evidence type="ECO:0000313" key="8">
    <source>
        <dbReference type="EMBL" id="SHF61547.1"/>
    </source>
</evidence>
<reference evidence="8 9" key="1">
    <citation type="submission" date="2016-11" db="EMBL/GenBank/DDBJ databases">
        <authorList>
            <person name="Jaros S."/>
            <person name="Januszkiewicz K."/>
            <person name="Wedrychowicz H."/>
        </authorList>
    </citation>
    <scope>NUCLEOTIDE SEQUENCE [LARGE SCALE GENOMIC DNA]</scope>
    <source>
        <strain evidence="8 9">DSM 44523</strain>
    </source>
</reference>
<evidence type="ECO:0000256" key="2">
    <source>
        <dbReference type="ARBA" id="ARBA00022475"/>
    </source>
</evidence>
<accession>A0A1M5D3V6</accession>
<dbReference type="STRING" id="2017.SAMN05444320_104285"/>
<comment type="subcellular location">
    <subcellularLocation>
        <location evidence="1">Cell membrane</location>
        <topology evidence="1">Multi-pass membrane protein</topology>
    </subcellularLocation>
</comment>
<dbReference type="SUPFAM" id="SSF103473">
    <property type="entry name" value="MFS general substrate transporter"/>
    <property type="match status" value="1"/>
</dbReference>
<feature type="compositionally biased region" description="Low complexity" evidence="6">
    <location>
        <begin position="145"/>
        <end position="156"/>
    </location>
</feature>
<evidence type="ECO:0000256" key="1">
    <source>
        <dbReference type="ARBA" id="ARBA00004651"/>
    </source>
</evidence>
<feature type="transmembrane region" description="Helical" evidence="7">
    <location>
        <begin position="44"/>
        <end position="65"/>
    </location>
</feature>
<dbReference type="GO" id="GO:0022857">
    <property type="term" value="F:transmembrane transporter activity"/>
    <property type="evidence" value="ECO:0007669"/>
    <property type="project" value="InterPro"/>
</dbReference>
<sequence>MLLAIERADSAVLGGTLVAALLVPHVVAAPVVGALADRVRHRRLFYATTLAAYGVALLVLGLGTGTLPPPVLLALAALGGRAGPMITGGLTGLLRELVPDTARTRAYSLDSMTYNLSQIGARSADPPSPECSAASPAPRPPPSPSARAAWPPASSR</sequence>
<keyword evidence="9" id="KW-1185">Reference proteome</keyword>
<dbReference type="PANTHER" id="PTHR23513:SF11">
    <property type="entry name" value="STAPHYLOFERRIN A TRANSPORTER"/>
    <property type="match status" value="1"/>
</dbReference>
<dbReference type="AlphaFoldDB" id="A0A1M5D3V6"/>
<dbReference type="Pfam" id="PF07690">
    <property type="entry name" value="MFS_1"/>
    <property type="match status" value="1"/>
</dbReference>
<organism evidence="8 9">
    <name type="scientific">Streptoalloteichus hindustanus</name>
    <dbReference type="NCBI Taxonomy" id="2017"/>
    <lineage>
        <taxon>Bacteria</taxon>
        <taxon>Bacillati</taxon>
        <taxon>Actinomycetota</taxon>
        <taxon>Actinomycetes</taxon>
        <taxon>Pseudonocardiales</taxon>
        <taxon>Pseudonocardiaceae</taxon>
        <taxon>Streptoalloteichus</taxon>
    </lineage>
</organism>
<gene>
    <name evidence="8" type="ORF">SAMN05444320_104285</name>
</gene>
<evidence type="ECO:0000256" key="4">
    <source>
        <dbReference type="ARBA" id="ARBA00022989"/>
    </source>
</evidence>
<dbReference type="PANTHER" id="PTHR23513">
    <property type="entry name" value="INTEGRAL MEMBRANE EFFLUX PROTEIN-RELATED"/>
    <property type="match status" value="1"/>
</dbReference>